<dbReference type="PANTHER" id="PTHR38436">
    <property type="entry name" value="POLYKETIDE CYCLASE SNOAL-LIKE DOMAIN"/>
    <property type="match status" value="1"/>
</dbReference>
<dbReference type="SUPFAM" id="SSF54427">
    <property type="entry name" value="NTF2-like"/>
    <property type="match status" value="1"/>
</dbReference>
<dbReference type="PANTHER" id="PTHR38436:SF1">
    <property type="entry name" value="ESTER CYCLASE"/>
    <property type="match status" value="1"/>
</dbReference>
<reference evidence="1" key="1">
    <citation type="submission" date="2009-06" db="EMBL/GenBank/DDBJ databases">
        <title>Complete sequence of chromosome 1 of Variovorax paradoxus S110.</title>
        <authorList>
            <consortium name="US DOE Joint Genome Institute"/>
            <person name="Lucas S."/>
            <person name="Copeland A."/>
            <person name="Lapidus A."/>
            <person name="Glavina del Rio T."/>
            <person name="Tice H."/>
            <person name="Bruce D."/>
            <person name="Goodwin L."/>
            <person name="Pitluck S."/>
            <person name="Chertkov O."/>
            <person name="Brettin T."/>
            <person name="Detter J.C."/>
            <person name="Han C."/>
            <person name="Larimer F."/>
            <person name="Land M."/>
            <person name="Hauser L."/>
            <person name="Kyrpides N."/>
            <person name="Ovchinnikova G."/>
            <person name="Orwin P."/>
            <person name="Leadbetter J.R."/>
            <person name="Spain J.C."/>
            <person name="Han J.I."/>
        </authorList>
    </citation>
    <scope>NUCLEOTIDE SEQUENCE</scope>
    <source>
        <strain evidence="1">S110</strain>
    </source>
</reference>
<dbReference type="KEGG" id="vap:Vapar_2254"/>
<evidence type="ECO:0008006" key="2">
    <source>
        <dbReference type="Google" id="ProtNLM"/>
    </source>
</evidence>
<accession>C5CXM9</accession>
<dbReference type="Gene3D" id="3.10.450.50">
    <property type="match status" value="1"/>
</dbReference>
<dbReference type="AlphaFoldDB" id="C5CXM9"/>
<proteinExistence type="predicted"/>
<dbReference type="Pfam" id="PF07366">
    <property type="entry name" value="SnoaL"/>
    <property type="match status" value="1"/>
</dbReference>
<dbReference type="OrthoDB" id="9810441at2"/>
<sequence>MQATEIEHFYLAYIACLNAQDWSRLADFVEVDVRHNDRPLGVAGYRVMLQNDFANIPDLRYEVELFVVNTNCVGSRLRFDCSPRGKFLGLPVNGKRVVFSENVFYELRDDKIARVWSVVDKAAIEAQLLEARSQ</sequence>
<gene>
    <name evidence="1" type="ordered locus">Vapar_2254</name>
</gene>
<name>C5CXM9_VARPS</name>
<evidence type="ECO:0000313" key="1">
    <source>
        <dbReference type="EMBL" id="ACS18885.1"/>
    </source>
</evidence>
<protein>
    <recommendedName>
        <fullName evidence="2">Ester cyclase</fullName>
    </recommendedName>
</protein>
<dbReference type="InterPro" id="IPR032710">
    <property type="entry name" value="NTF2-like_dom_sf"/>
</dbReference>
<dbReference type="eggNOG" id="COG5485">
    <property type="taxonomic scope" value="Bacteria"/>
</dbReference>
<dbReference type="STRING" id="543728.Vapar_2254"/>
<dbReference type="HOGENOM" id="CLU_100997_5_3_4"/>
<organism evidence="1">
    <name type="scientific">Variovorax paradoxus (strain S110)</name>
    <dbReference type="NCBI Taxonomy" id="543728"/>
    <lineage>
        <taxon>Bacteria</taxon>
        <taxon>Pseudomonadati</taxon>
        <taxon>Pseudomonadota</taxon>
        <taxon>Betaproteobacteria</taxon>
        <taxon>Burkholderiales</taxon>
        <taxon>Comamonadaceae</taxon>
        <taxon>Variovorax</taxon>
    </lineage>
</organism>
<dbReference type="EMBL" id="CP001635">
    <property type="protein sequence ID" value="ACS18885.1"/>
    <property type="molecule type" value="Genomic_DNA"/>
</dbReference>
<dbReference type="GO" id="GO:0030638">
    <property type="term" value="P:polyketide metabolic process"/>
    <property type="evidence" value="ECO:0007669"/>
    <property type="project" value="InterPro"/>
</dbReference>
<dbReference type="InterPro" id="IPR009959">
    <property type="entry name" value="Cyclase_SnoaL-like"/>
</dbReference>